<evidence type="ECO:0000313" key="4">
    <source>
        <dbReference type="Proteomes" id="UP000291144"/>
    </source>
</evidence>
<accession>A0A4R0KFF2</accession>
<keyword evidence="2" id="KW-0472">Membrane</keyword>
<evidence type="ECO:0000256" key="1">
    <source>
        <dbReference type="SAM" id="MobiDB-lite"/>
    </source>
</evidence>
<proteinExistence type="predicted"/>
<gene>
    <name evidence="3" type="ORF">E0H73_28660</name>
</gene>
<dbReference type="EMBL" id="SJKB01000009">
    <property type="protein sequence ID" value="TCC58287.1"/>
    <property type="molecule type" value="Genomic_DNA"/>
</dbReference>
<reference evidence="3 4" key="1">
    <citation type="submission" date="2019-02" db="EMBL/GenBank/DDBJ databases">
        <title>Kribbella capetownensis sp. nov. and Kribbella speibonae sp. nov., isolated from soil.</title>
        <authorList>
            <person name="Curtis S.M."/>
            <person name="Norton I."/>
            <person name="Everest G.J."/>
            <person name="Meyers P.R."/>
        </authorList>
    </citation>
    <scope>NUCLEOTIDE SEQUENCE [LARGE SCALE GENOMIC DNA]</scope>
    <source>
        <strain evidence="3 4">NRRL B-24813</strain>
    </source>
</reference>
<dbReference type="OrthoDB" id="3805130at2"/>
<sequence>MLWFSGNGRLTPGWDAVEKEIHAALADSDVLAAAEIESVERVGENRYVVTPWEGAPFDLIVRAARVDGGHPGEFVVRADGKGPATVTVSDRAKGPVVARTMANLLHQLANAGRAGPDALRPGTQPRVDTRLSREDGGRLAEARLLRQQGETTAAYSAIRRQNIQNEVRALMEHLGVAQGQTDARWRRTVAGSDRALLNHLTRGWTAGDSRARTRVYVAKELVLVGVPATATSVGMAVTDNLATALTLGVPAVAVAVLSGIAQRWLDGHKNAANSETQGDRLKAVTKRNPGILGQLESDPYGLAGNPVEDLDPSTLRTSNWRYRLRHVAPAVVGVGLATVLTGGVPIASALYFGASALIKPLTEKFVDGRKSELKILRREELLRQFATDPARYQNELVALLAQLSDRLTEATEALARTQADPGSLGYPTIVAAELAGRGADAARLAVPRAANPNETDPTALARQLDNFGEVLIVGLLNNLFAGLATAGVTAVVERQSDQAADASYSYNLELADSAESRALFDAVQEQVTKLVQLVELAEQLGAQDPADARLLDRILERFRQTPPPTMPGTALPTPGPGPDPANDQDTALPFWVQSLYTIPPLVTLGVVNLSDAVLGMDPGWLTASVIGATATLLTAPIARWVANRQDARHTRHSADADNKRAIDQGQLADKVGVLLFLGNLREQEVQARINALQPGAGPLQSRAHDLYRAAELFFRVRPTGADFTDRVRAAVRAARLTINPQRGESFHERQDRHLALGRIEQYADRVDEVRRDDPEAKAVLRAARADLVAALKTHAAKVTDGRGELPDLTTVDPATGERVTGDPLTRARAAADEAWRRMLGEPDTTPYRTKRVIALARARAALDTLSQELATGDRARVKLAINDLTRTANAFKALQREAGVAGDVTILTDELSRQVKDFLQPPDGTAAGLGEFVANGPIQDHALLTDRIVRALADRGLLRPAGVSAIEPIGDGTTVEVTTRDGERIVLRFGTGPVTDGHPAEYRLTGDTEYALVRVSERLAPDDVARAVVHEIRELARLSAGEHTAAAHDQGRVGELLYLDEELQVSEHFEGPDPVRRRLYQQKMQELYDDLRLSDAERRSQLDPAMPDVVQRNDLGTAAALSPYRGPVRLSEDRWTVHVVPRHGHGSPAAGTKFHRDFDQSRESLEALAREVVDRAPIPVGTDQLTGNHRHEYDFGPGRVIGASGTGKVVIWVDPAGNVRSIYPEDATR</sequence>
<feature type="region of interest" description="Disordered" evidence="1">
    <location>
        <begin position="559"/>
        <end position="584"/>
    </location>
</feature>
<feature type="transmembrane region" description="Helical" evidence="2">
    <location>
        <begin position="327"/>
        <end position="352"/>
    </location>
</feature>
<evidence type="ECO:0000256" key="2">
    <source>
        <dbReference type="SAM" id="Phobius"/>
    </source>
</evidence>
<keyword evidence="2" id="KW-0812">Transmembrane</keyword>
<dbReference type="Proteomes" id="UP000291144">
    <property type="component" value="Unassembled WGS sequence"/>
</dbReference>
<name>A0A4R0KFF2_9ACTN</name>
<keyword evidence="4" id="KW-1185">Reference proteome</keyword>
<evidence type="ECO:0000313" key="3">
    <source>
        <dbReference type="EMBL" id="TCC58287.1"/>
    </source>
</evidence>
<dbReference type="AlphaFoldDB" id="A0A4R0KFF2"/>
<feature type="region of interest" description="Disordered" evidence="1">
    <location>
        <begin position="113"/>
        <end position="134"/>
    </location>
</feature>
<feature type="transmembrane region" description="Helical" evidence="2">
    <location>
        <begin position="241"/>
        <end position="261"/>
    </location>
</feature>
<protein>
    <submittedName>
        <fullName evidence="3">Uncharacterized protein</fullName>
    </submittedName>
</protein>
<organism evidence="3 4">
    <name type="scientific">Kribbella pittospori</name>
    <dbReference type="NCBI Taxonomy" id="722689"/>
    <lineage>
        <taxon>Bacteria</taxon>
        <taxon>Bacillati</taxon>
        <taxon>Actinomycetota</taxon>
        <taxon>Actinomycetes</taxon>
        <taxon>Propionibacteriales</taxon>
        <taxon>Kribbellaceae</taxon>
        <taxon>Kribbella</taxon>
    </lineage>
</organism>
<comment type="caution">
    <text evidence="3">The sequence shown here is derived from an EMBL/GenBank/DDBJ whole genome shotgun (WGS) entry which is preliminary data.</text>
</comment>
<keyword evidence="2" id="KW-1133">Transmembrane helix</keyword>